<protein>
    <submittedName>
        <fullName evidence="2">Glycosyl transferase family 2</fullName>
    </submittedName>
</protein>
<dbReference type="Proteomes" id="UP000182975">
    <property type="component" value="Unassembled WGS sequence"/>
</dbReference>
<dbReference type="PANTHER" id="PTHR43685">
    <property type="entry name" value="GLYCOSYLTRANSFERASE"/>
    <property type="match status" value="1"/>
</dbReference>
<dbReference type="RefSeq" id="WP_066660489.1">
    <property type="nucleotide sequence ID" value="NZ_CP011402.1"/>
</dbReference>
<dbReference type="PANTHER" id="PTHR43685:SF2">
    <property type="entry name" value="GLYCOSYLTRANSFERASE 2-LIKE DOMAIN-CONTAINING PROTEIN"/>
    <property type="match status" value="1"/>
</dbReference>
<evidence type="ECO:0000313" key="3">
    <source>
        <dbReference type="Proteomes" id="UP000182975"/>
    </source>
</evidence>
<accession>A0A172RWC7</accession>
<evidence type="ECO:0000313" key="2">
    <source>
        <dbReference type="EMBL" id="SEO95094.1"/>
    </source>
</evidence>
<feature type="domain" description="Glycosyltransferase 2-like" evidence="1">
    <location>
        <begin position="16"/>
        <end position="153"/>
    </location>
</feature>
<gene>
    <name evidence="2" type="ORF">SAMN02910314_01715</name>
</gene>
<name>A0A172RWC7_9ACTN</name>
<dbReference type="InterPro" id="IPR029044">
    <property type="entry name" value="Nucleotide-diphossugar_trans"/>
</dbReference>
<dbReference type="InterPro" id="IPR050834">
    <property type="entry name" value="Glycosyltransf_2"/>
</dbReference>
<organism evidence="2 3">
    <name type="scientific">Denitrobacterium detoxificans</name>
    <dbReference type="NCBI Taxonomy" id="79604"/>
    <lineage>
        <taxon>Bacteria</taxon>
        <taxon>Bacillati</taxon>
        <taxon>Actinomycetota</taxon>
        <taxon>Coriobacteriia</taxon>
        <taxon>Eggerthellales</taxon>
        <taxon>Eggerthellaceae</taxon>
        <taxon>Denitrobacterium</taxon>
    </lineage>
</organism>
<keyword evidence="3" id="KW-1185">Reference proteome</keyword>
<reference evidence="3" key="1">
    <citation type="submission" date="2016-10" db="EMBL/GenBank/DDBJ databases">
        <authorList>
            <person name="Varghese N."/>
        </authorList>
    </citation>
    <scope>NUCLEOTIDE SEQUENCE [LARGE SCALE GENOMIC DNA]</scope>
    <source>
        <strain evidence="3">DSM 21843</strain>
    </source>
</reference>
<dbReference type="AlphaFoldDB" id="A0A172RWC7"/>
<proteinExistence type="predicted"/>
<dbReference type="STRING" id="79604.AAY81_01365"/>
<evidence type="ECO:0000259" key="1">
    <source>
        <dbReference type="Pfam" id="PF00535"/>
    </source>
</evidence>
<dbReference type="GO" id="GO:0016740">
    <property type="term" value="F:transferase activity"/>
    <property type="evidence" value="ECO:0007669"/>
    <property type="project" value="UniProtKB-KW"/>
</dbReference>
<dbReference type="Pfam" id="PF00535">
    <property type="entry name" value="Glycos_transf_2"/>
    <property type="match status" value="1"/>
</dbReference>
<keyword evidence="2" id="KW-0808">Transferase</keyword>
<dbReference type="EMBL" id="FOEC01000013">
    <property type="protein sequence ID" value="SEO95094.1"/>
    <property type="molecule type" value="Genomic_DNA"/>
</dbReference>
<sequence length="353" mass="39556">MAANSDAPCENNVRVTVLIPAYNVEDSLREGVESIFEQGVSDIQVLIVDDGSTDGTLEVARSLAAQDTRVTVLHQENAGAAAARNAGVLQARGEWICFVDADDRLLPGALRTLLACAAPDPRGCVPDIVVGDFVEVDGSSRRLRVNFSSERTYFGREDRAYLLNMVLSNIEPDGSRGSGLAGAVWARIYRRAFLVEHELMSDVALRRSQDIAFNLHCFDLATCVACCHEPVYEYRINSASATRRHDPESLKKTLVYYAAVQRFMEEHDAGFLRNTFYMACVDCIPPIWRQMGDESKRSFVGLCQTEPFATAIRDIDDKPLDTKTRIEIALLRRHIYFPLYWYAKRTLMCARRA</sequence>
<dbReference type="InterPro" id="IPR001173">
    <property type="entry name" value="Glyco_trans_2-like"/>
</dbReference>
<dbReference type="SUPFAM" id="SSF53448">
    <property type="entry name" value="Nucleotide-diphospho-sugar transferases"/>
    <property type="match status" value="1"/>
</dbReference>
<dbReference type="GO" id="GO:0044010">
    <property type="term" value="P:single-species biofilm formation"/>
    <property type="evidence" value="ECO:0007669"/>
    <property type="project" value="TreeGrafter"/>
</dbReference>
<dbReference type="CDD" id="cd00761">
    <property type="entry name" value="Glyco_tranf_GTA_type"/>
    <property type="match status" value="1"/>
</dbReference>
<dbReference type="KEGG" id="ddt:AAY81_01365"/>
<dbReference type="Gene3D" id="3.90.550.10">
    <property type="entry name" value="Spore Coat Polysaccharide Biosynthesis Protein SpsA, Chain A"/>
    <property type="match status" value="1"/>
</dbReference>